<evidence type="ECO:0000313" key="1">
    <source>
        <dbReference type="EMBL" id="MPL58607.1"/>
    </source>
</evidence>
<comment type="caution">
    <text evidence="1">The sequence shown here is derived from an EMBL/GenBank/DDBJ whole genome shotgun (WGS) entry which is preliminary data.</text>
</comment>
<dbReference type="EMBL" id="VSSQ01000007">
    <property type="protein sequence ID" value="MPL58607.1"/>
    <property type="molecule type" value="Genomic_DNA"/>
</dbReference>
<dbReference type="AlphaFoldDB" id="A0A644SWH2"/>
<name>A0A644SWH2_9ZZZZ</name>
<gene>
    <name evidence="1" type="ORF">SDC9_04141</name>
</gene>
<sequence length="89" mass="9726">MATTKKTVAPAKPERLIYCGPNIPGGILQRYAVYKGGLPAHLKDVFEKCPAIKLLFVPVVDLAKTEQVISTKGTPENTWYQEVLKGGVK</sequence>
<accession>A0A644SWH2</accession>
<proteinExistence type="predicted"/>
<protein>
    <submittedName>
        <fullName evidence="1">Uncharacterized protein</fullName>
    </submittedName>
</protein>
<organism evidence="1">
    <name type="scientific">bioreactor metagenome</name>
    <dbReference type="NCBI Taxonomy" id="1076179"/>
    <lineage>
        <taxon>unclassified sequences</taxon>
        <taxon>metagenomes</taxon>
        <taxon>ecological metagenomes</taxon>
    </lineage>
</organism>
<reference evidence="1" key="1">
    <citation type="submission" date="2019-08" db="EMBL/GenBank/DDBJ databases">
        <authorList>
            <person name="Kucharzyk K."/>
            <person name="Murdoch R.W."/>
            <person name="Higgins S."/>
            <person name="Loffler F."/>
        </authorList>
    </citation>
    <scope>NUCLEOTIDE SEQUENCE</scope>
</reference>